<dbReference type="Gene3D" id="3.90.176.10">
    <property type="entry name" value="Toxin ADP-ribosyltransferase, Chain A, domain 1"/>
    <property type="match status" value="1"/>
</dbReference>
<reference evidence="1" key="1">
    <citation type="submission" date="2021-02" db="EMBL/GenBank/DDBJ databases">
        <authorList>
            <person name="Nowell W R."/>
        </authorList>
    </citation>
    <scope>NUCLEOTIDE SEQUENCE</scope>
</reference>
<dbReference type="EMBL" id="CAJNOG010000229">
    <property type="protein sequence ID" value="CAF1097738.1"/>
    <property type="molecule type" value="Genomic_DNA"/>
</dbReference>
<name>A0A814NSF8_9BILA</name>
<comment type="caution">
    <text evidence="1">The sequence shown here is derived from an EMBL/GenBank/DDBJ whole genome shotgun (WGS) entry which is preliminary data.</text>
</comment>
<dbReference type="AlphaFoldDB" id="A0A814NSF8"/>
<dbReference type="SUPFAM" id="SSF56399">
    <property type="entry name" value="ADP-ribosylation"/>
    <property type="match status" value="1"/>
</dbReference>
<protein>
    <submittedName>
        <fullName evidence="1">Uncharacterized protein</fullName>
    </submittedName>
</protein>
<sequence length="208" mass="22761">MKGQKLTAENLRSTYLKVPLLSITEAIQQVPNSWTHLSFCPISLPPYITLPSGWTTNDLAAIKVYTSPCRLYDALNEALRTEKINEIQPWFSYLKLFDTAINKIPPVKRRYCRGIRVAPDSSYKIGTVITWVNGTVTVKSTTTTTSTSKLTSTPPLDFTAVLPLSTATNGTVTVKSTTTTTSASKLTSTPPLDFTAVLPLSTATSNQR</sequence>
<evidence type="ECO:0000313" key="2">
    <source>
        <dbReference type="Proteomes" id="UP000663845"/>
    </source>
</evidence>
<proteinExistence type="predicted"/>
<gene>
    <name evidence="1" type="ORF">JYZ213_LOCUS21206</name>
</gene>
<organism evidence="1 2">
    <name type="scientific">Adineta steineri</name>
    <dbReference type="NCBI Taxonomy" id="433720"/>
    <lineage>
        <taxon>Eukaryota</taxon>
        <taxon>Metazoa</taxon>
        <taxon>Spiralia</taxon>
        <taxon>Gnathifera</taxon>
        <taxon>Rotifera</taxon>
        <taxon>Eurotatoria</taxon>
        <taxon>Bdelloidea</taxon>
        <taxon>Adinetida</taxon>
        <taxon>Adinetidae</taxon>
        <taxon>Adineta</taxon>
    </lineage>
</organism>
<evidence type="ECO:0000313" key="1">
    <source>
        <dbReference type="EMBL" id="CAF1097738.1"/>
    </source>
</evidence>
<dbReference type="Proteomes" id="UP000663845">
    <property type="component" value="Unassembled WGS sequence"/>
</dbReference>
<accession>A0A814NSF8</accession>